<dbReference type="InterPro" id="IPR050134">
    <property type="entry name" value="NAD-dep_sirtuin_deacylases"/>
</dbReference>
<dbReference type="PANTHER" id="PTHR11085">
    <property type="entry name" value="NAD-DEPENDENT PROTEIN DEACYLASE SIRTUIN-5, MITOCHONDRIAL-RELATED"/>
    <property type="match status" value="1"/>
</dbReference>
<evidence type="ECO:0000259" key="4">
    <source>
        <dbReference type="PROSITE" id="PS50305"/>
    </source>
</evidence>
<dbReference type="PANTHER" id="PTHR11085:SF10">
    <property type="entry name" value="NAD-DEPENDENT PROTEIN DEACYLASE SIRTUIN-5, MITOCHONDRIAL-RELATED"/>
    <property type="match status" value="1"/>
</dbReference>
<feature type="binding site" evidence="3">
    <location>
        <position position="27"/>
    </location>
    <ligand>
        <name>Zn(2+)</name>
        <dbReference type="ChEBI" id="CHEBI:29105"/>
    </ligand>
</feature>
<evidence type="ECO:0000256" key="3">
    <source>
        <dbReference type="PROSITE-ProRule" id="PRU00236"/>
    </source>
</evidence>
<evidence type="ECO:0000313" key="5">
    <source>
        <dbReference type="EMBL" id="ABA25910.1"/>
    </source>
</evidence>
<proteinExistence type="predicted"/>
<dbReference type="Pfam" id="PF02146">
    <property type="entry name" value="SIR2"/>
    <property type="match status" value="1"/>
</dbReference>
<evidence type="ECO:0000256" key="1">
    <source>
        <dbReference type="ARBA" id="ARBA00022679"/>
    </source>
</evidence>
<keyword evidence="3" id="KW-0479">Metal-binding</keyword>
<feature type="domain" description="Deacetylase sirtuin-type" evidence="4">
    <location>
        <begin position="1"/>
        <end position="124"/>
    </location>
</feature>
<reference evidence="5" key="1">
    <citation type="submission" date="2005-07" db="EMBL/GenBank/DDBJ databases">
        <title>Bacteriophage origins of mitochondrial replication and transcription proteins.</title>
        <authorList>
            <person name="Shutt T.E."/>
            <person name="Gray M.W."/>
        </authorList>
    </citation>
    <scope>NUCLEOTIDE SEQUENCE</scope>
</reference>
<evidence type="ECO:0000256" key="2">
    <source>
        <dbReference type="ARBA" id="ARBA00023027"/>
    </source>
</evidence>
<keyword evidence="2" id="KW-0520">NAD</keyword>
<feature type="binding site" evidence="3">
    <location>
        <position position="29"/>
    </location>
    <ligand>
        <name>Zn(2+)</name>
        <dbReference type="ChEBI" id="CHEBI:29105"/>
    </ligand>
</feature>
<name>Q0R0H8_9EUKA</name>
<dbReference type="Gene3D" id="3.40.50.1220">
    <property type="entry name" value="TPP-binding domain"/>
    <property type="match status" value="1"/>
</dbReference>
<protein>
    <submittedName>
        <fullName evidence="5">Sir2-like protein</fullName>
    </submittedName>
</protein>
<dbReference type="InterPro" id="IPR029035">
    <property type="entry name" value="DHS-like_NAD/FAD-binding_dom"/>
</dbReference>
<dbReference type="GO" id="GO:0046872">
    <property type="term" value="F:metal ion binding"/>
    <property type="evidence" value="ECO:0007669"/>
    <property type="project" value="UniProtKB-KW"/>
</dbReference>
<dbReference type="SUPFAM" id="SSF52467">
    <property type="entry name" value="DHS-like NAD/FAD-binding domain"/>
    <property type="match status" value="1"/>
</dbReference>
<dbReference type="PROSITE" id="PS50305">
    <property type="entry name" value="SIRTUIN"/>
    <property type="match status" value="1"/>
</dbReference>
<accession>Q0R0H8</accession>
<feature type="binding site" evidence="3">
    <location>
        <position position="1"/>
    </location>
    <ligand>
        <name>Zn(2+)</name>
        <dbReference type="ChEBI" id="CHEBI:29105"/>
    </ligand>
</feature>
<dbReference type="GO" id="GO:0017136">
    <property type="term" value="F:histone deacetylase activity, NAD-dependent"/>
    <property type="evidence" value="ECO:0007669"/>
    <property type="project" value="TreeGrafter"/>
</dbReference>
<dbReference type="AlphaFoldDB" id="Q0R0H8"/>
<keyword evidence="3" id="KW-0862">Zinc</keyword>
<feature type="non-terminal residue" evidence="5">
    <location>
        <position position="1"/>
    </location>
</feature>
<dbReference type="GO" id="GO:0005634">
    <property type="term" value="C:nucleus"/>
    <property type="evidence" value="ECO:0007669"/>
    <property type="project" value="TreeGrafter"/>
</dbReference>
<comment type="caution">
    <text evidence="3">Lacks conserved residue(s) required for the propagation of feature annotation.</text>
</comment>
<dbReference type="InterPro" id="IPR003000">
    <property type="entry name" value="Sirtuin"/>
</dbReference>
<organism evidence="5">
    <name type="scientific">Naegleria sp. TES-2005</name>
    <dbReference type="NCBI Taxonomy" id="345065"/>
    <lineage>
        <taxon>Eukaryota</taxon>
        <taxon>Discoba</taxon>
        <taxon>Heterolobosea</taxon>
        <taxon>Tetramitia</taxon>
        <taxon>Eutetramitia</taxon>
        <taxon>Vahlkampfiidae</taxon>
        <taxon>Naegleria</taxon>
    </lineage>
</organism>
<dbReference type="GO" id="GO:0070403">
    <property type="term" value="F:NAD+ binding"/>
    <property type="evidence" value="ECO:0007669"/>
    <property type="project" value="InterPro"/>
</dbReference>
<dbReference type="InterPro" id="IPR026590">
    <property type="entry name" value="Ssirtuin_cat_dom"/>
</dbReference>
<dbReference type="EMBL" id="DQ143876">
    <property type="protein sequence ID" value="ABA25910.1"/>
    <property type="molecule type" value="Genomic_DNA"/>
</dbReference>
<sequence length="137" mass="15282">CEREYLRGFDVCKTVANFRDHKTGRKCECGGDLRDTIIHFGENLPINELNIAYKNSQMGDFALVMGTSLMVNPAAALPGMVLENGGSMCIVNLQKTPFDGSARVRAYAKTDEFMRYVMEELGELDAIDTTFDALSQW</sequence>
<keyword evidence="1" id="KW-0808">Transferase</keyword>